<dbReference type="PANTHER" id="PTHR46444">
    <property type="entry name" value="DCD (DEVELOPMENT AND CELL DEATH) DOMAIN PROTEIN-RELATED"/>
    <property type="match status" value="1"/>
</dbReference>
<protein>
    <submittedName>
        <fullName evidence="4">Uncharacterized protein LOC105060389 isoform X1</fullName>
    </submittedName>
</protein>
<dbReference type="OrthoDB" id="1920894at2759"/>
<proteinExistence type="predicted"/>
<dbReference type="RefSeq" id="XP_010942365.1">
    <property type="nucleotide sequence ID" value="XM_010944063.3"/>
</dbReference>
<feature type="compositionally biased region" description="Low complexity" evidence="1">
    <location>
        <begin position="64"/>
        <end position="75"/>
    </location>
</feature>
<evidence type="ECO:0000256" key="1">
    <source>
        <dbReference type="SAM" id="MobiDB-lite"/>
    </source>
</evidence>
<dbReference type="InParanoid" id="A0A6I9SFV1"/>
<reference evidence="4" key="1">
    <citation type="submission" date="2025-08" db="UniProtKB">
        <authorList>
            <consortium name="RefSeq"/>
        </authorList>
    </citation>
    <scope>IDENTIFICATION</scope>
</reference>
<sequence length="510" mass="56789">MRATIRSGHTWPPFEAARPPLSHPSRPSPLFRCTELHPRLTSVISDRSPAAAMAKPEKLKNKKPASAASASTAPSKKIKKKNKGQKIEDAAATDSANAAASSPAAEDGNAEGKKKAEGQKGKEKAERRSGFIFMCSGKTKPECYRYRVFGLPKGKIELVEKIQPGTKLFLYDFDLKLLYGVYKATTNGGMNLEPRAFGGGFPAQVKFKIYKDCVPIPETVFKHAILENYYSRAKFTPELNSKQVHKLLLLFRPINLQPQEAPSPKYAENRYPAPPARYVDDRRLLPPASYVEDRLPAPPAQYVEERLPPPAVHLPPLEDAYRTVSCVPPIEYIQQAPTPGNDPYAHYARAPRGMEARHVPATVQPPNDPYYSAPPNDPYYPVPVADPYQVETRRAYYGENPIPSERYRVVPEMIPRDPLPPPARDYRVLAAREAVMLPRADGVDELYHPERVVGHAAVDVNPQRSRWATSYEDPNRAYVDSVERPVANRANAASMTVSHLYSFAGASAYH</sequence>
<name>A0A6I9SFV1_ELAGV</name>
<dbReference type="Pfam" id="PF10539">
    <property type="entry name" value="Dev_Cell_Death"/>
    <property type="match status" value="1"/>
</dbReference>
<keyword evidence="3" id="KW-1185">Reference proteome</keyword>
<evidence type="ECO:0000259" key="2">
    <source>
        <dbReference type="PROSITE" id="PS51222"/>
    </source>
</evidence>
<feature type="compositionally biased region" description="Low complexity" evidence="1">
    <location>
        <begin position="18"/>
        <end position="30"/>
    </location>
</feature>
<dbReference type="SMART" id="SM00767">
    <property type="entry name" value="DCD"/>
    <property type="match status" value="1"/>
</dbReference>
<evidence type="ECO:0000313" key="3">
    <source>
        <dbReference type="Proteomes" id="UP000504607"/>
    </source>
</evidence>
<dbReference type="PROSITE" id="PS51222">
    <property type="entry name" value="DCD"/>
    <property type="match status" value="1"/>
</dbReference>
<feature type="region of interest" description="Disordered" evidence="1">
    <location>
        <begin position="1"/>
        <end position="123"/>
    </location>
</feature>
<dbReference type="FunCoup" id="A0A6I9SFV1">
    <property type="interactions" value="83"/>
</dbReference>
<dbReference type="PANTHER" id="PTHR46444:SF19">
    <property type="entry name" value="OS02G0745600 PROTEIN"/>
    <property type="match status" value="1"/>
</dbReference>
<feature type="compositionally biased region" description="Basic and acidic residues" evidence="1">
    <location>
        <begin position="110"/>
        <end position="123"/>
    </location>
</feature>
<dbReference type="AlphaFoldDB" id="A0A6I9SFV1"/>
<dbReference type="InterPro" id="IPR013989">
    <property type="entry name" value="Dev_and_cell_death_domain"/>
</dbReference>
<organism evidence="3 4">
    <name type="scientific">Elaeis guineensis var. tenera</name>
    <name type="common">Oil palm</name>
    <dbReference type="NCBI Taxonomy" id="51953"/>
    <lineage>
        <taxon>Eukaryota</taxon>
        <taxon>Viridiplantae</taxon>
        <taxon>Streptophyta</taxon>
        <taxon>Embryophyta</taxon>
        <taxon>Tracheophyta</taxon>
        <taxon>Spermatophyta</taxon>
        <taxon>Magnoliopsida</taxon>
        <taxon>Liliopsida</taxon>
        <taxon>Arecaceae</taxon>
        <taxon>Arecoideae</taxon>
        <taxon>Cocoseae</taxon>
        <taxon>Elaeidinae</taxon>
        <taxon>Elaeis</taxon>
    </lineage>
</organism>
<evidence type="ECO:0000313" key="4">
    <source>
        <dbReference type="RefSeq" id="XP_010942365.1"/>
    </source>
</evidence>
<feature type="domain" description="DCD" evidence="2">
    <location>
        <begin position="126"/>
        <end position="253"/>
    </location>
</feature>
<gene>
    <name evidence="4" type="primary">LOC105060389</name>
</gene>
<accession>A0A6I9SFV1</accession>
<dbReference type="Proteomes" id="UP000504607">
    <property type="component" value="Unplaced"/>
</dbReference>
<feature type="compositionally biased region" description="Low complexity" evidence="1">
    <location>
        <begin position="90"/>
        <end position="107"/>
    </location>
</feature>